<evidence type="ECO:0000256" key="1">
    <source>
        <dbReference type="PROSITE-ProRule" id="PRU00339"/>
    </source>
</evidence>
<dbReference type="SMART" id="SM00317">
    <property type="entry name" value="SET"/>
    <property type="match status" value="1"/>
</dbReference>
<dbReference type="PANTHER" id="PTHR12197:SF251">
    <property type="entry name" value="EG:BACR7C10.4 PROTEIN"/>
    <property type="match status" value="1"/>
</dbReference>
<dbReference type="GO" id="GO:0005634">
    <property type="term" value="C:nucleus"/>
    <property type="evidence" value="ECO:0007669"/>
    <property type="project" value="TreeGrafter"/>
</dbReference>
<evidence type="ECO:0000313" key="3">
    <source>
        <dbReference type="EMBL" id="CAE0431366.1"/>
    </source>
</evidence>
<dbReference type="EMBL" id="HBIN01002566">
    <property type="protein sequence ID" value="CAE0431366.1"/>
    <property type="molecule type" value="Transcribed_RNA"/>
</dbReference>
<sequence length="497" mass="56205">MYVNIYSYVNKYTLYISVMMSSNVKVECTDDKGRILVATKSLSAGQVIFQEEAYVFGSWHKFRCLVCDEAHDPDTCTRVEESFANLRISGDDCTRNSVGSGSAQKKSKYTYSEIEDALSEIEGIDELDRARTLLKCLRIYSTSEDEKDRLLSVFEELTTANLDKCMSCAAQIRENDMLAGIIPPGVADTLLGKLISGLNTNCHTLEDIGGSGLFLSACICEHSCVPNCNFSTNRTTLTLTAVRPIKEGESLTLDYGENYYRPTEERLIDLQDSYGFVCTCPACNGEVPDKSRAFECPKSSEHLAQKHTVFPPQWKCIGCGHQLAKEVQERYEQIEARHKEDPPESLEEVKNILEEKILKKEHYLLFDCLDAIAHQIASECVSAQDCIEQELELLWIAIIECIEATLPEFHFNKIIYYEQFAQIYVKLGDLDKAKEFFTKAYEMAERVVGKSELCPTTKDLESLAANPPKTVAELMRKYQNTSKEIEEQLKFEESLQS</sequence>
<name>A0A7S3LHJ5_9STRA</name>
<dbReference type="PANTHER" id="PTHR12197">
    <property type="entry name" value="HISTONE-LYSINE N-METHYLTRANSFERASE SMYD"/>
    <property type="match status" value="1"/>
</dbReference>
<keyword evidence="1" id="KW-0802">TPR repeat</keyword>
<dbReference type="InterPro" id="IPR011990">
    <property type="entry name" value="TPR-like_helical_dom_sf"/>
</dbReference>
<reference evidence="3" key="1">
    <citation type="submission" date="2021-01" db="EMBL/GenBank/DDBJ databases">
        <authorList>
            <person name="Corre E."/>
            <person name="Pelletier E."/>
            <person name="Niang G."/>
            <person name="Scheremetjew M."/>
            <person name="Finn R."/>
            <person name="Kale V."/>
            <person name="Holt S."/>
            <person name="Cochrane G."/>
            <person name="Meng A."/>
            <person name="Brown T."/>
            <person name="Cohen L."/>
        </authorList>
    </citation>
    <scope>NUCLEOTIDE SEQUENCE</scope>
    <source>
        <strain evidence="3">GSBS06</strain>
    </source>
</reference>
<feature type="repeat" description="TPR" evidence="1">
    <location>
        <begin position="414"/>
        <end position="447"/>
    </location>
</feature>
<dbReference type="SUPFAM" id="SSF82199">
    <property type="entry name" value="SET domain"/>
    <property type="match status" value="1"/>
</dbReference>
<dbReference type="InterPro" id="IPR001214">
    <property type="entry name" value="SET_dom"/>
</dbReference>
<dbReference type="CDD" id="cd20071">
    <property type="entry name" value="SET_SMYD"/>
    <property type="match status" value="1"/>
</dbReference>
<dbReference type="InterPro" id="IPR046341">
    <property type="entry name" value="SET_dom_sf"/>
</dbReference>
<organism evidence="3">
    <name type="scientific">Aplanochytrium stocchinoi</name>
    <dbReference type="NCBI Taxonomy" id="215587"/>
    <lineage>
        <taxon>Eukaryota</taxon>
        <taxon>Sar</taxon>
        <taxon>Stramenopiles</taxon>
        <taxon>Bigyra</taxon>
        <taxon>Labyrinthulomycetes</taxon>
        <taxon>Thraustochytrida</taxon>
        <taxon>Thraustochytriidae</taxon>
        <taxon>Aplanochytrium</taxon>
    </lineage>
</organism>
<dbReference type="Pfam" id="PF00856">
    <property type="entry name" value="SET"/>
    <property type="match status" value="1"/>
</dbReference>
<dbReference type="Pfam" id="PF13181">
    <property type="entry name" value="TPR_8"/>
    <property type="match status" value="1"/>
</dbReference>
<gene>
    <name evidence="3" type="ORF">ASTO00021_LOCUS1703</name>
</gene>
<dbReference type="AlphaFoldDB" id="A0A7S3LHJ5"/>
<dbReference type="InterPro" id="IPR019734">
    <property type="entry name" value="TPR_rpt"/>
</dbReference>
<dbReference type="PROSITE" id="PS50005">
    <property type="entry name" value="TPR"/>
    <property type="match status" value="1"/>
</dbReference>
<evidence type="ECO:0000259" key="2">
    <source>
        <dbReference type="PROSITE" id="PS50280"/>
    </source>
</evidence>
<dbReference type="Gene3D" id="2.170.270.10">
    <property type="entry name" value="SET domain"/>
    <property type="match status" value="1"/>
</dbReference>
<accession>A0A7S3LHJ5</accession>
<proteinExistence type="predicted"/>
<protein>
    <recommendedName>
        <fullName evidence="2">SET domain-containing protein</fullName>
    </recommendedName>
</protein>
<dbReference type="Gene3D" id="1.25.40.10">
    <property type="entry name" value="Tetratricopeptide repeat domain"/>
    <property type="match status" value="1"/>
</dbReference>
<dbReference type="PROSITE" id="PS50280">
    <property type="entry name" value="SET"/>
    <property type="match status" value="1"/>
</dbReference>
<dbReference type="InterPro" id="IPR050869">
    <property type="entry name" value="H3K4_H4K5_MeTrfase"/>
</dbReference>
<feature type="domain" description="SET" evidence="2">
    <location>
        <begin position="22"/>
        <end position="256"/>
    </location>
</feature>